<dbReference type="Proteomes" id="UP000753961">
    <property type="component" value="Unassembled WGS sequence"/>
</dbReference>
<organism evidence="2 3">
    <name type="scientific">Membranihabitans marinus</name>
    <dbReference type="NCBI Taxonomy" id="1227546"/>
    <lineage>
        <taxon>Bacteria</taxon>
        <taxon>Pseudomonadati</taxon>
        <taxon>Bacteroidota</taxon>
        <taxon>Saprospiria</taxon>
        <taxon>Saprospirales</taxon>
        <taxon>Saprospiraceae</taxon>
        <taxon>Membranihabitans</taxon>
    </lineage>
</organism>
<dbReference type="RefSeq" id="WP_222579209.1">
    <property type="nucleotide sequence ID" value="NZ_JAHVHU010000006.1"/>
</dbReference>
<dbReference type="Gene3D" id="1.25.40.10">
    <property type="entry name" value="Tetratricopeptide repeat domain"/>
    <property type="match status" value="1"/>
</dbReference>
<dbReference type="EMBL" id="JAHVHU010000006">
    <property type="protein sequence ID" value="MBY5957685.1"/>
    <property type="molecule type" value="Genomic_DNA"/>
</dbReference>
<name>A0A953HSS9_9BACT</name>
<dbReference type="SUPFAM" id="SSF48452">
    <property type="entry name" value="TPR-like"/>
    <property type="match status" value="1"/>
</dbReference>
<evidence type="ECO:0000256" key="1">
    <source>
        <dbReference type="SAM" id="SignalP"/>
    </source>
</evidence>
<feature type="chain" id="PRO_5037499073" evidence="1">
    <location>
        <begin position="24"/>
        <end position="283"/>
    </location>
</feature>
<comment type="caution">
    <text evidence="2">The sequence shown here is derived from an EMBL/GenBank/DDBJ whole genome shotgun (WGS) entry which is preliminary data.</text>
</comment>
<sequence length="283" mass="31413">MKNLFYLMLMTCICIFTAHPLTAQVQAPSASPTATLKQDVGLTDIEITYSRPGVKNRTIFGELVPYDQFWRTGANATTKVSFGDDVMIGGKQLKKGTYSLFTYPGEKEWTVIFSHAMNLPGADGYDKSNDAARIQIKPETLPHKVETFTIGVGNIRNNTATIDLSWENTRVSIPVSLNTDEKVFASIDQVMNGPSSGDYYTASGYYLATGKNLEQAHEWASKAVEMTDAKFPWFIYNKAQIEAELGKKDEAEKTAKQGISAAKAMGNDHYVMLHEKLIEKLNK</sequence>
<dbReference type="InterPro" id="IPR011990">
    <property type="entry name" value="TPR-like_helical_dom_sf"/>
</dbReference>
<dbReference type="AlphaFoldDB" id="A0A953HSS9"/>
<protein>
    <submittedName>
        <fullName evidence="2">DUF2911 domain-containing protein</fullName>
    </submittedName>
</protein>
<feature type="signal peptide" evidence="1">
    <location>
        <begin position="1"/>
        <end position="23"/>
    </location>
</feature>
<evidence type="ECO:0000313" key="2">
    <source>
        <dbReference type="EMBL" id="MBY5957685.1"/>
    </source>
</evidence>
<keyword evidence="3" id="KW-1185">Reference proteome</keyword>
<evidence type="ECO:0000313" key="3">
    <source>
        <dbReference type="Proteomes" id="UP000753961"/>
    </source>
</evidence>
<proteinExistence type="predicted"/>
<dbReference type="Pfam" id="PF11138">
    <property type="entry name" value="DUF2911"/>
    <property type="match status" value="1"/>
</dbReference>
<keyword evidence="1" id="KW-0732">Signal</keyword>
<reference evidence="2" key="1">
    <citation type="submission" date="2021-06" db="EMBL/GenBank/DDBJ databases">
        <title>44 bacteria genomes isolated from Dapeng, Shenzhen.</title>
        <authorList>
            <person name="Zheng W."/>
            <person name="Yu S."/>
            <person name="Huang Y."/>
        </authorList>
    </citation>
    <scope>NUCLEOTIDE SEQUENCE</scope>
    <source>
        <strain evidence="2">DP5N28-2</strain>
    </source>
</reference>
<accession>A0A953HSS9</accession>
<gene>
    <name evidence="2" type="ORF">KUV50_06060</name>
</gene>
<dbReference type="InterPro" id="IPR021314">
    <property type="entry name" value="DUF2911"/>
</dbReference>